<dbReference type="EC" id="2.7.13.3" evidence="5"/>
<dbReference type="Gene3D" id="3.30.565.10">
    <property type="entry name" value="Histidine kinase-like ATPase, C-terminal domain"/>
    <property type="match status" value="1"/>
</dbReference>
<keyword evidence="18" id="KW-0472">Membrane</keyword>
<keyword evidence="14" id="KW-0411">Iron-sulfur</keyword>
<dbReference type="GO" id="GO:0016020">
    <property type="term" value="C:membrane"/>
    <property type="evidence" value="ECO:0007669"/>
    <property type="project" value="UniProtKB-SubCell"/>
</dbReference>
<keyword evidence="11" id="KW-0418">Kinase</keyword>
<keyword evidence="18" id="KW-1133">Transmembrane helix</keyword>
<proteinExistence type="predicted"/>
<dbReference type="PRINTS" id="PR00344">
    <property type="entry name" value="BCTRLSENSOR"/>
</dbReference>
<keyword evidence="14" id="KW-0479">Metal-binding</keyword>
<dbReference type="GO" id="GO:0000155">
    <property type="term" value="F:phosphorelay sensor kinase activity"/>
    <property type="evidence" value="ECO:0007669"/>
    <property type="project" value="InterPro"/>
</dbReference>
<dbReference type="GO" id="GO:0005737">
    <property type="term" value="C:cytoplasm"/>
    <property type="evidence" value="ECO:0007669"/>
    <property type="project" value="UniProtKB-SubCell"/>
</dbReference>
<dbReference type="InterPro" id="IPR003594">
    <property type="entry name" value="HATPase_dom"/>
</dbReference>
<dbReference type="Proteomes" id="UP000245137">
    <property type="component" value="Unassembled WGS sequence"/>
</dbReference>
<feature type="transmembrane region" description="Helical" evidence="18">
    <location>
        <begin position="151"/>
        <end position="173"/>
    </location>
</feature>
<evidence type="ECO:0000256" key="4">
    <source>
        <dbReference type="ARBA" id="ARBA00004496"/>
    </source>
</evidence>
<comment type="caution">
    <text evidence="20">The sequence shown here is derived from an EMBL/GenBank/DDBJ whole genome shotgun (WGS) entry which is preliminary data.</text>
</comment>
<keyword evidence="20" id="KW-0547">Nucleotide-binding</keyword>
<dbReference type="AlphaFoldDB" id="A0A2U1SUU1"/>
<sequence length="466" mass="51048">MSLKARLGWLIAIVLTAMLAVNVAIMIGHAGPRVRAEAESIEHLSHELVETALASVQETKNPIPSLRRLFDSLRNLRHIEIEILPNDDTAPNFDSQLRSEIKNGVPDWFVSLVAPAPKVDIIPARVGDVQYGNIAIIFNPVDELAEIWSDLLWLGAISLAVTLLMLALVLALLRRTLAPFDSLGRGLARLEAGETAVRLDLRGASEFRDISQKLNSLASTLDRVQEENHSLIERLFAVQDSERRDIARDLHDEAGPCLFSIRAGAATLAAAASGNFPDRDLLQRSCANIDAAGQALQTLLRRMLERLRPPAMSELGLETALRGLVASWSDGRADVRLSLRIAHDLSCLDERSALTAYRVVQEALTNIFRHSSAANAEARLEFVEAPPELAGAAEALRVVVEDDGVGLPEEHRFGLGLIGMSERVHTLGGVMRMERRPEGGTRIEVLLPLPEVEELPEAEEREGDDL</sequence>
<organism evidence="20 21">
    <name type="scientific">Methylosinus sporium</name>
    <dbReference type="NCBI Taxonomy" id="428"/>
    <lineage>
        <taxon>Bacteria</taxon>
        <taxon>Pseudomonadati</taxon>
        <taxon>Pseudomonadota</taxon>
        <taxon>Alphaproteobacteria</taxon>
        <taxon>Hyphomicrobiales</taxon>
        <taxon>Methylocystaceae</taxon>
        <taxon>Methylosinus</taxon>
    </lineage>
</organism>
<dbReference type="GO" id="GO:0046983">
    <property type="term" value="F:protein dimerization activity"/>
    <property type="evidence" value="ECO:0007669"/>
    <property type="project" value="InterPro"/>
</dbReference>
<evidence type="ECO:0000256" key="16">
    <source>
        <dbReference type="ARBA" id="ARBA00030800"/>
    </source>
</evidence>
<evidence type="ECO:0000256" key="2">
    <source>
        <dbReference type="ARBA" id="ARBA00001966"/>
    </source>
</evidence>
<comment type="cofactor">
    <cofactor evidence="2">
        <name>[4Fe-4S] cluster</name>
        <dbReference type="ChEBI" id="CHEBI:49883"/>
    </cofactor>
</comment>
<evidence type="ECO:0000256" key="5">
    <source>
        <dbReference type="ARBA" id="ARBA00012438"/>
    </source>
</evidence>
<evidence type="ECO:0000256" key="15">
    <source>
        <dbReference type="ARBA" id="ARBA00024827"/>
    </source>
</evidence>
<keyword evidence="8" id="KW-0963">Cytoplasm</keyword>
<dbReference type="Pfam" id="PF02518">
    <property type="entry name" value="HATPase_c"/>
    <property type="match status" value="1"/>
</dbReference>
<dbReference type="Pfam" id="PF07730">
    <property type="entry name" value="HisKA_3"/>
    <property type="match status" value="1"/>
</dbReference>
<evidence type="ECO:0000256" key="6">
    <source>
        <dbReference type="ARBA" id="ARBA00017322"/>
    </source>
</evidence>
<dbReference type="Gene3D" id="1.20.5.1930">
    <property type="match status" value="1"/>
</dbReference>
<dbReference type="PANTHER" id="PTHR24421">
    <property type="entry name" value="NITRATE/NITRITE SENSOR PROTEIN NARX-RELATED"/>
    <property type="match status" value="1"/>
</dbReference>
<dbReference type="PANTHER" id="PTHR24421:SF58">
    <property type="entry name" value="SIGNAL TRANSDUCTION HISTIDINE-PROTEIN KINASE_PHOSPHATASE UHPB"/>
    <property type="match status" value="1"/>
</dbReference>
<dbReference type="InterPro" id="IPR004358">
    <property type="entry name" value="Sig_transdc_His_kin-like_C"/>
</dbReference>
<evidence type="ECO:0000256" key="11">
    <source>
        <dbReference type="ARBA" id="ARBA00022777"/>
    </source>
</evidence>
<comment type="subcellular location">
    <subcellularLocation>
        <location evidence="4">Cytoplasm</location>
    </subcellularLocation>
    <subcellularLocation>
        <location evidence="3">Membrane</location>
    </subcellularLocation>
</comment>
<name>A0A2U1SUU1_METSR</name>
<keyword evidence="20" id="KW-0067">ATP-binding</keyword>
<evidence type="ECO:0000256" key="7">
    <source>
        <dbReference type="ARBA" id="ARBA00022485"/>
    </source>
</evidence>
<evidence type="ECO:0000256" key="3">
    <source>
        <dbReference type="ARBA" id="ARBA00004370"/>
    </source>
</evidence>
<dbReference type="Gene3D" id="6.10.340.10">
    <property type="match status" value="1"/>
</dbReference>
<feature type="domain" description="HAMP" evidence="19">
    <location>
        <begin position="174"/>
        <end position="226"/>
    </location>
</feature>
<dbReference type="InterPro" id="IPR003660">
    <property type="entry name" value="HAMP_dom"/>
</dbReference>
<dbReference type="SUPFAM" id="SSF55874">
    <property type="entry name" value="ATPase domain of HSP90 chaperone/DNA topoisomerase II/histidine kinase"/>
    <property type="match status" value="1"/>
</dbReference>
<dbReference type="SMART" id="SM00387">
    <property type="entry name" value="HATPase_c"/>
    <property type="match status" value="1"/>
</dbReference>
<comment type="function">
    <text evidence="15">Member of the two-component regulatory system NreB/NreC involved in the control of dissimilatory nitrate/nitrite reduction in response to oxygen. NreB functions as a direct oxygen sensor histidine kinase which is autophosphorylated, in the absence of oxygen, probably at the conserved histidine residue, and transfers its phosphate group probably to a conserved aspartate residue of NreC. NreB/NreC activates the expression of the nitrate (narGHJI) and nitrite (nir) reductase operons, as well as the putative nitrate transporter gene narT.</text>
</comment>
<evidence type="ECO:0000256" key="12">
    <source>
        <dbReference type="ARBA" id="ARBA00023004"/>
    </source>
</evidence>
<evidence type="ECO:0000256" key="14">
    <source>
        <dbReference type="ARBA" id="ARBA00023014"/>
    </source>
</evidence>
<reference evidence="20 21" key="1">
    <citation type="journal article" date="2018" name="Appl. Microbiol. Biotechnol.">
        <title>Co-cultivation of the strictly anaerobic methanogen Methanosarcina barkeri with aerobic methanotrophs in an oxygen-limited membrane bioreactor.</title>
        <authorList>
            <person name="In 't Zandt M.H."/>
            <person name="van den Bosch T.J.M."/>
            <person name="Rijkers R."/>
            <person name="van Kessel M.A.H.J."/>
            <person name="Jetten M.S.M."/>
            <person name="Welte C.U."/>
        </authorList>
    </citation>
    <scope>NUCLEOTIDE SEQUENCE [LARGE SCALE GENOMIC DNA]</scope>
    <source>
        <strain evidence="20 21">DSM 17706</strain>
    </source>
</reference>
<gene>
    <name evidence="20" type="ORF">C5689_02295</name>
</gene>
<dbReference type="CDD" id="cd16917">
    <property type="entry name" value="HATPase_UhpB-NarQ-NarX-like"/>
    <property type="match status" value="1"/>
</dbReference>
<keyword evidence="17" id="KW-0175">Coiled coil</keyword>
<evidence type="ECO:0000256" key="9">
    <source>
        <dbReference type="ARBA" id="ARBA00022553"/>
    </source>
</evidence>
<keyword evidence="21" id="KW-1185">Reference proteome</keyword>
<comment type="catalytic activity">
    <reaction evidence="1">
        <text>ATP + protein L-histidine = ADP + protein N-phospho-L-histidine.</text>
        <dbReference type="EC" id="2.7.13.3"/>
    </reaction>
</comment>
<dbReference type="RefSeq" id="WP_108915666.1">
    <property type="nucleotide sequence ID" value="NZ_BGJY01000001.1"/>
</dbReference>
<evidence type="ECO:0000256" key="1">
    <source>
        <dbReference type="ARBA" id="ARBA00000085"/>
    </source>
</evidence>
<evidence type="ECO:0000256" key="10">
    <source>
        <dbReference type="ARBA" id="ARBA00022679"/>
    </source>
</evidence>
<evidence type="ECO:0000256" key="18">
    <source>
        <dbReference type="SAM" id="Phobius"/>
    </source>
</evidence>
<dbReference type="PROSITE" id="PS50885">
    <property type="entry name" value="HAMP"/>
    <property type="match status" value="1"/>
</dbReference>
<dbReference type="InterPro" id="IPR011712">
    <property type="entry name" value="Sig_transdc_His_kin_sub3_dim/P"/>
</dbReference>
<keyword evidence="9" id="KW-0597">Phosphoprotein</keyword>
<keyword evidence="10" id="KW-0808">Transferase</keyword>
<evidence type="ECO:0000256" key="8">
    <source>
        <dbReference type="ARBA" id="ARBA00022490"/>
    </source>
</evidence>
<dbReference type="InterPro" id="IPR050482">
    <property type="entry name" value="Sensor_HK_TwoCompSys"/>
</dbReference>
<feature type="coiled-coil region" evidence="17">
    <location>
        <begin position="207"/>
        <end position="234"/>
    </location>
</feature>
<keyword evidence="13" id="KW-0902">Two-component regulatory system</keyword>
<keyword evidence="7" id="KW-0004">4Fe-4S</keyword>
<evidence type="ECO:0000313" key="20">
    <source>
        <dbReference type="EMBL" id="PWB95377.1"/>
    </source>
</evidence>
<protein>
    <recommendedName>
        <fullName evidence="6">Oxygen sensor histidine kinase NreB</fullName>
        <ecNumber evidence="5">2.7.13.3</ecNumber>
    </recommendedName>
    <alternativeName>
        <fullName evidence="16">Nitrogen regulation protein B</fullName>
    </alternativeName>
</protein>
<evidence type="ECO:0000256" key="17">
    <source>
        <dbReference type="SAM" id="Coils"/>
    </source>
</evidence>
<dbReference type="GO" id="GO:0051539">
    <property type="term" value="F:4 iron, 4 sulfur cluster binding"/>
    <property type="evidence" value="ECO:0007669"/>
    <property type="project" value="UniProtKB-KW"/>
</dbReference>
<accession>A0A2U1SUU1</accession>
<evidence type="ECO:0000259" key="19">
    <source>
        <dbReference type="PROSITE" id="PS50885"/>
    </source>
</evidence>
<dbReference type="EMBL" id="PUIV01000002">
    <property type="protein sequence ID" value="PWB95377.1"/>
    <property type="molecule type" value="Genomic_DNA"/>
</dbReference>
<dbReference type="InterPro" id="IPR036890">
    <property type="entry name" value="HATPase_C_sf"/>
</dbReference>
<dbReference type="GO" id="GO:0005524">
    <property type="term" value="F:ATP binding"/>
    <property type="evidence" value="ECO:0007669"/>
    <property type="project" value="UniProtKB-KW"/>
</dbReference>
<evidence type="ECO:0000313" key="21">
    <source>
        <dbReference type="Proteomes" id="UP000245137"/>
    </source>
</evidence>
<keyword evidence="18" id="KW-0812">Transmembrane</keyword>
<dbReference type="OrthoDB" id="9778496at2"/>
<dbReference type="SMART" id="SM00304">
    <property type="entry name" value="HAMP"/>
    <property type="match status" value="1"/>
</dbReference>
<evidence type="ECO:0000256" key="13">
    <source>
        <dbReference type="ARBA" id="ARBA00023012"/>
    </source>
</evidence>
<keyword evidence="12" id="KW-0408">Iron</keyword>
<feature type="transmembrane region" description="Helical" evidence="18">
    <location>
        <begin position="7"/>
        <end position="27"/>
    </location>
</feature>